<gene>
    <name evidence="1" type="ORF">CARG_05255</name>
</gene>
<proteinExistence type="predicted"/>
<keyword evidence="2" id="KW-1185">Reference proteome</keyword>
<evidence type="ECO:0000313" key="2">
    <source>
        <dbReference type="Proteomes" id="UP000016943"/>
    </source>
</evidence>
<dbReference type="AlphaFoldDB" id="U3GXH3"/>
<organism evidence="1 2">
    <name type="scientific">Corynebacterium argentoratense DSM 44202</name>
    <dbReference type="NCBI Taxonomy" id="1348662"/>
    <lineage>
        <taxon>Bacteria</taxon>
        <taxon>Bacillati</taxon>
        <taxon>Actinomycetota</taxon>
        <taxon>Actinomycetes</taxon>
        <taxon>Mycobacteriales</taxon>
        <taxon>Corynebacteriaceae</taxon>
        <taxon>Corynebacterium</taxon>
    </lineage>
</organism>
<accession>U3GXH3</accession>
<evidence type="ECO:0008006" key="3">
    <source>
        <dbReference type="Google" id="ProtNLM"/>
    </source>
</evidence>
<dbReference type="Proteomes" id="UP000016943">
    <property type="component" value="Chromosome"/>
</dbReference>
<dbReference type="InterPro" id="IPR019660">
    <property type="entry name" value="Put_sensory_transdc_reg_YbjN"/>
</dbReference>
<evidence type="ECO:0000313" key="1">
    <source>
        <dbReference type="EMBL" id="AGU15188.1"/>
    </source>
</evidence>
<dbReference type="Pfam" id="PF10722">
    <property type="entry name" value="YbjN"/>
    <property type="match status" value="1"/>
</dbReference>
<dbReference type="KEGG" id="caz:CARG_05255"/>
<dbReference type="PATRIC" id="fig|1348662.3.peg.1032"/>
<dbReference type="STRING" id="1348662.CARG_05255"/>
<dbReference type="GeneID" id="78249829"/>
<dbReference type="eggNOG" id="ENOG5030RPI">
    <property type="taxonomic scope" value="Bacteria"/>
</dbReference>
<dbReference type="HOGENOM" id="CLU_136079_0_0_11"/>
<sequence length="165" mass="17811">MTDSHAKPSAASSPGNVEVTMQGLCDVMGNFGVTLHTHEVEQPDAPEAMHAQVATANLNGYNMCFALMGGAFLVVRADRQLDIPSQEGDPVPYLACNQANAMEFGAKCCIFDRADNLLLRVERETIIGAGMNDQQLTQALRSSVDCTLLIQQRLEQAMQALRAAD</sequence>
<dbReference type="RefSeq" id="WP_020976341.1">
    <property type="nucleotide sequence ID" value="NC_022198.1"/>
</dbReference>
<reference evidence="1 2" key="1">
    <citation type="journal article" date="2013" name="Genome Announc.">
        <title>Whole-Genome Sequence of the Clinical Strain Corynebacterium argentoratense DSM 44202, Isolated from a Human Throat Specimen.</title>
        <authorList>
            <person name="Bomholt C."/>
            <person name="Glaub A."/>
            <person name="Gravermann K."/>
            <person name="Albersmeier A."/>
            <person name="Brinkrolf K."/>
            <person name="Ruckert C."/>
            <person name="Tauch A."/>
        </authorList>
    </citation>
    <scope>NUCLEOTIDE SEQUENCE [LARGE SCALE GENOMIC DNA]</scope>
    <source>
        <strain evidence="1">DSM 44202</strain>
    </source>
</reference>
<dbReference type="EMBL" id="CP006365">
    <property type="protein sequence ID" value="AGU15188.1"/>
    <property type="molecule type" value="Genomic_DNA"/>
</dbReference>
<name>U3GXH3_9CORY</name>
<protein>
    <recommendedName>
        <fullName evidence="3">YbjN domain-containing protein</fullName>
    </recommendedName>
</protein>